<accession>A0AB38P205</accession>
<proteinExistence type="predicted"/>
<gene>
    <name evidence="1" type="ORF">EcCFBP13530_18680</name>
</gene>
<sequence>MGIVAGVSVLLQFHAARTLLRPSFLARYSASSTRLNSSSIFSP</sequence>
<protein>
    <submittedName>
        <fullName evidence="1">Uncharacterized protein</fullName>
    </submittedName>
</protein>
<dbReference type="AlphaFoldDB" id="A0AB38P205"/>
<organism evidence="1 2">
    <name type="scientific">Enterobacter cancerogenus</name>
    <dbReference type="NCBI Taxonomy" id="69218"/>
    <lineage>
        <taxon>Bacteria</taxon>
        <taxon>Pseudomonadati</taxon>
        <taxon>Pseudomonadota</taxon>
        <taxon>Gammaproteobacteria</taxon>
        <taxon>Enterobacterales</taxon>
        <taxon>Enterobacteriaceae</taxon>
        <taxon>Enterobacter</taxon>
        <taxon>Enterobacter cloacae complex</taxon>
    </lineage>
</organism>
<name>A0AB38P205_9ENTR</name>
<dbReference type="EMBL" id="QGAL01000006">
    <property type="protein sequence ID" value="TKK16439.1"/>
    <property type="molecule type" value="Genomic_DNA"/>
</dbReference>
<dbReference type="Proteomes" id="UP000306327">
    <property type="component" value="Unassembled WGS sequence"/>
</dbReference>
<comment type="caution">
    <text evidence="1">The sequence shown here is derived from an EMBL/GenBank/DDBJ whole genome shotgun (WGS) entry which is preliminary data.</text>
</comment>
<reference evidence="1 2" key="1">
    <citation type="journal article" date="2019" name="Sci. Rep.">
        <title>Differences in resource use lead to coexistence of seed-transmitted microbial populations.</title>
        <authorList>
            <person name="Torres-Cortes G."/>
            <person name="Garcia B.J."/>
            <person name="Compant S."/>
            <person name="Rezki S."/>
            <person name="Jones P."/>
            <person name="Preveaux A."/>
            <person name="Briand M."/>
            <person name="Roulet A."/>
            <person name="Bouchez O."/>
            <person name="Jacobson D."/>
            <person name="Barret M."/>
        </authorList>
    </citation>
    <scope>NUCLEOTIDE SEQUENCE [LARGE SCALE GENOMIC DNA]</scope>
    <source>
        <strain evidence="1 2">CFBP13530</strain>
    </source>
</reference>
<evidence type="ECO:0000313" key="2">
    <source>
        <dbReference type="Proteomes" id="UP000306327"/>
    </source>
</evidence>
<evidence type="ECO:0000313" key="1">
    <source>
        <dbReference type="EMBL" id="TKK16439.1"/>
    </source>
</evidence>